<dbReference type="Gene3D" id="3.80.10.10">
    <property type="entry name" value="Ribonuclease Inhibitor"/>
    <property type="match status" value="2"/>
</dbReference>
<evidence type="ECO:0000256" key="1">
    <source>
        <dbReference type="ARBA" id="ARBA00004496"/>
    </source>
</evidence>
<reference evidence="8" key="2">
    <citation type="submission" date="2025-08" db="UniProtKB">
        <authorList>
            <consortium name="Ensembl"/>
        </authorList>
    </citation>
    <scope>IDENTIFICATION</scope>
    <source>
        <strain evidence="8">Guanapo</strain>
    </source>
</reference>
<feature type="domain" description="NACHT" evidence="7">
    <location>
        <begin position="193"/>
        <end position="325"/>
    </location>
</feature>
<dbReference type="OMA" id="MTHREKS"/>
<keyword evidence="4" id="KW-0677">Repeat</keyword>
<keyword evidence="9" id="KW-1185">Reference proteome</keyword>
<evidence type="ECO:0000256" key="3">
    <source>
        <dbReference type="ARBA" id="ARBA00022614"/>
    </source>
</evidence>
<dbReference type="Proteomes" id="UP000242638">
    <property type="component" value="Unassembled WGS sequence"/>
</dbReference>
<dbReference type="Pfam" id="PF17779">
    <property type="entry name" value="WHD_NOD2"/>
    <property type="match status" value="1"/>
</dbReference>
<keyword evidence="2" id="KW-0963">Cytoplasm</keyword>
<dbReference type="Bgee" id="ENSPREG00000016004">
    <property type="expression patterns" value="Expressed in caudal fin and 1 other cell type or tissue"/>
</dbReference>
<keyword evidence="5" id="KW-0547">Nucleotide-binding</keyword>
<dbReference type="Gene3D" id="3.40.50.300">
    <property type="entry name" value="P-loop containing nucleotide triphosphate hydrolases"/>
    <property type="match status" value="1"/>
</dbReference>
<dbReference type="GO" id="GO:0005737">
    <property type="term" value="C:cytoplasm"/>
    <property type="evidence" value="ECO:0007669"/>
    <property type="project" value="UniProtKB-SubCell"/>
</dbReference>
<dbReference type="InterPro" id="IPR027417">
    <property type="entry name" value="P-loop_NTPase"/>
</dbReference>
<dbReference type="SMART" id="SM00368">
    <property type="entry name" value="LRR_RI"/>
    <property type="match status" value="7"/>
</dbReference>
<dbReference type="Pfam" id="PF05729">
    <property type="entry name" value="NACHT"/>
    <property type="match status" value="1"/>
</dbReference>
<evidence type="ECO:0000313" key="9">
    <source>
        <dbReference type="Proteomes" id="UP000242638"/>
    </source>
</evidence>
<dbReference type="FunFam" id="3.40.50.300:FF:001524">
    <property type="entry name" value="Si:dkey-126g1.7"/>
    <property type="match status" value="1"/>
</dbReference>
<dbReference type="AlphaFoldDB" id="A0A3P9PPU0"/>
<dbReference type="InterPro" id="IPR041075">
    <property type="entry name" value="NOD1/2_WH"/>
</dbReference>
<dbReference type="Pfam" id="PF17776">
    <property type="entry name" value="NLRC4_HD2"/>
    <property type="match status" value="1"/>
</dbReference>
<dbReference type="InterPro" id="IPR007111">
    <property type="entry name" value="NACHT_NTPase"/>
</dbReference>
<dbReference type="GeneTree" id="ENSGT01150000286915"/>
<protein>
    <recommendedName>
        <fullName evidence="7">NACHT domain-containing protein</fullName>
    </recommendedName>
</protein>
<keyword evidence="3" id="KW-0433">Leucine-rich repeat</keyword>
<comment type="subcellular location">
    <subcellularLocation>
        <location evidence="1">Cytoplasm</location>
    </subcellularLocation>
</comment>
<sequence length="960" mass="108261">GPSCLSFKSSNSKDQFINFNIDKPSDTELEKKIVTFVKDELKEIHKVLSSEYPVEEKESVSGNKDEKLKSSSREAFLKITVDFLRMMNLDDLADLLQSSKRIILLQKCQQIFKSNMKKKFQSVFEGIAKSGTQSFLNQIYTELYITEGGSGGVNDEHEVRQIESVTWKPDRPETAIRHEDIFKSSPERDEPIRTVMTKGAAGIGKTVLTEKFTLDWAEDQTNQDIQFMFPFTFRELNLLKDEQFSLVELVHHFFSETKGIFRFEELKVVFIFDGLDESRLPLDFHNNEILTDVKRSTSVDVLLTNLIRGNLLPKAHLWITTRPAAAYQIPTEFVGMVTEIRGFTDPQKDEYFTKRFKSKEQTRLVISHIKKSRSLHIMCHIPIFCWITATVVEDMLNRRDEEVLPKTLTEMYIHFLVVQTKLKVIKYDGGAETDSIWSPENQKMIDSLGKLAFDHLMRRNLIFYESDLAECGIDIRAASTYSGVFTQIFREERGLYQNKVFCFVHLSVQEFLAALHVHLTFIKSGVNLLAKDGIKSTHLEKQNHTSSETDIYKSAVDMALESPDGHLDLFLRFLLGLSLETNKRHLRGLMRQTEESLATNKDTAQYIKEKLNNYGVEKSINLFHCLNELNDQSLVEEIQQSLQTGSLSAQQLSPAQWSALHFILLSSEKDLEIFDLKEYSATEDALLKLLPVVKASSKAVLSVFNLSERSCEALSSLLSSTSSSLRDLDLSNNDLRDSGVKLLCNGLMNAFKLFYLQNVLNPGHQDHHPAYNIGEFLTMLYVCICRLSGCLITEEGCAALASALTVNPSHLKELDLSYNNPGVAGKESLAAILKNQSFKLESLRLSGCNLSERSCEALSSLLSSTPSSLRDLDLSNNNLRDLGVTLLCNGLMSPNCELEILRLSGCMITEEGCAALASALTVNPSHLKKLDLSYNNPGEAGKESLAAILKNPSFKLESLR</sequence>
<proteinExistence type="predicted"/>
<dbReference type="Pfam" id="PF14484">
    <property type="entry name" value="FISNA"/>
    <property type="match status" value="1"/>
</dbReference>
<dbReference type="InterPro" id="IPR051261">
    <property type="entry name" value="NLR"/>
</dbReference>
<evidence type="ECO:0000256" key="2">
    <source>
        <dbReference type="ARBA" id="ARBA00022490"/>
    </source>
</evidence>
<dbReference type="Pfam" id="PF00560">
    <property type="entry name" value="LRR_1"/>
    <property type="match status" value="1"/>
</dbReference>
<evidence type="ECO:0000256" key="5">
    <source>
        <dbReference type="ARBA" id="ARBA00022741"/>
    </source>
</evidence>
<name>A0A3P9PPU0_POERE</name>
<reference evidence="8" key="3">
    <citation type="submission" date="2025-09" db="UniProtKB">
        <authorList>
            <consortium name="Ensembl"/>
        </authorList>
    </citation>
    <scope>IDENTIFICATION</scope>
    <source>
        <strain evidence="8">Guanapo</strain>
    </source>
</reference>
<dbReference type="PROSITE" id="PS50837">
    <property type="entry name" value="NACHT"/>
    <property type="match status" value="1"/>
</dbReference>
<dbReference type="InterPro" id="IPR029495">
    <property type="entry name" value="NACHT-assoc"/>
</dbReference>
<dbReference type="Pfam" id="PF13516">
    <property type="entry name" value="LRR_6"/>
    <property type="match status" value="4"/>
</dbReference>
<keyword evidence="6" id="KW-0067">ATP-binding</keyword>
<dbReference type="InterPro" id="IPR001611">
    <property type="entry name" value="Leu-rich_rpt"/>
</dbReference>
<dbReference type="InterPro" id="IPR032675">
    <property type="entry name" value="LRR_dom_sf"/>
</dbReference>
<evidence type="ECO:0000259" key="7">
    <source>
        <dbReference type="PROSITE" id="PS50837"/>
    </source>
</evidence>
<dbReference type="SUPFAM" id="SSF52047">
    <property type="entry name" value="RNI-like"/>
    <property type="match status" value="1"/>
</dbReference>
<dbReference type="PANTHER" id="PTHR24106">
    <property type="entry name" value="NACHT, LRR AND CARD DOMAINS-CONTAINING"/>
    <property type="match status" value="1"/>
</dbReference>
<evidence type="ECO:0000313" key="8">
    <source>
        <dbReference type="Ensembl" id="ENSPREP00000023703.1"/>
    </source>
</evidence>
<dbReference type="SMART" id="SM01288">
    <property type="entry name" value="FISNA"/>
    <property type="match status" value="1"/>
</dbReference>
<reference evidence="9" key="1">
    <citation type="submission" date="2013-11" db="EMBL/GenBank/DDBJ databases">
        <title>The genomic landscape of the Guanapo guppy.</title>
        <authorList>
            <person name="Kuenstner A."/>
            <person name="Dreyer C."/>
        </authorList>
    </citation>
    <scope>NUCLEOTIDE SEQUENCE</scope>
    <source>
        <strain evidence="9">Guanapo</strain>
    </source>
</reference>
<evidence type="ECO:0000256" key="6">
    <source>
        <dbReference type="ARBA" id="ARBA00022840"/>
    </source>
</evidence>
<evidence type="ECO:0000256" key="4">
    <source>
        <dbReference type="ARBA" id="ARBA00022737"/>
    </source>
</evidence>
<organism evidence="8 9">
    <name type="scientific">Poecilia reticulata</name>
    <name type="common">Guppy</name>
    <name type="synonym">Acanthophacelus reticulatus</name>
    <dbReference type="NCBI Taxonomy" id="8081"/>
    <lineage>
        <taxon>Eukaryota</taxon>
        <taxon>Metazoa</taxon>
        <taxon>Chordata</taxon>
        <taxon>Craniata</taxon>
        <taxon>Vertebrata</taxon>
        <taxon>Euteleostomi</taxon>
        <taxon>Actinopterygii</taxon>
        <taxon>Neopterygii</taxon>
        <taxon>Teleostei</taxon>
        <taxon>Neoteleostei</taxon>
        <taxon>Acanthomorphata</taxon>
        <taxon>Ovalentaria</taxon>
        <taxon>Atherinomorphae</taxon>
        <taxon>Cyprinodontiformes</taxon>
        <taxon>Poeciliidae</taxon>
        <taxon>Poeciliinae</taxon>
        <taxon>Poecilia</taxon>
    </lineage>
</organism>
<dbReference type="InterPro" id="IPR041267">
    <property type="entry name" value="NLRP_HD2"/>
</dbReference>
<dbReference type="Ensembl" id="ENSPRET00000023943.1">
    <property type="protein sequence ID" value="ENSPREP00000023703.1"/>
    <property type="gene ID" value="ENSPREG00000016004.1"/>
</dbReference>
<dbReference type="GO" id="GO:0005524">
    <property type="term" value="F:ATP binding"/>
    <property type="evidence" value="ECO:0007669"/>
    <property type="project" value="UniProtKB-KW"/>
</dbReference>
<accession>A0A3P9PPU0</accession>
<dbReference type="PROSITE" id="PS51450">
    <property type="entry name" value="LRR"/>
    <property type="match status" value="1"/>
</dbReference>